<gene>
    <name evidence="2" type="ORF">LCGC14_1646420</name>
</gene>
<dbReference type="AlphaFoldDB" id="A0A0F9HYU2"/>
<proteinExistence type="predicted"/>
<accession>A0A0F9HYU2</accession>
<evidence type="ECO:0000256" key="1">
    <source>
        <dbReference type="SAM" id="Coils"/>
    </source>
</evidence>
<reference evidence="2" key="1">
    <citation type="journal article" date="2015" name="Nature">
        <title>Complex archaea that bridge the gap between prokaryotes and eukaryotes.</title>
        <authorList>
            <person name="Spang A."/>
            <person name="Saw J.H."/>
            <person name="Jorgensen S.L."/>
            <person name="Zaremba-Niedzwiedzka K."/>
            <person name="Martijn J."/>
            <person name="Lind A.E."/>
            <person name="van Eijk R."/>
            <person name="Schleper C."/>
            <person name="Guy L."/>
            <person name="Ettema T.J."/>
        </authorList>
    </citation>
    <scope>NUCLEOTIDE SEQUENCE</scope>
</reference>
<name>A0A0F9HYU2_9ZZZZ</name>
<feature type="coiled-coil region" evidence="1">
    <location>
        <begin position="3"/>
        <end position="56"/>
    </location>
</feature>
<comment type="caution">
    <text evidence="2">The sequence shown here is derived from an EMBL/GenBank/DDBJ whole genome shotgun (WGS) entry which is preliminary data.</text>
</comment>
<protein>
    <submittedName>
        <fullName evidence="2">Uncharacterized protein</fullName>
    </submittedName>
</protein>
<organism evidence="2">
    <name type="scientific">marine sediment metagenome</name>
    <dbReference type="NCBI Taxonomy" id="412755"/>
    <lineage>
        <taxon>unclassified sequences</taxon>
        <taxon>metagenomes</taxon>
        <taxon>ecological metagenomes</taxon>
    </lineage>
</organism>
<dbReference type="EMBL" id="LAZR01013787">
    <property type="protein sequence ID" value="KKM20342.1"/>
    <property type="molecule type" value="Genomic_DNA"/>
</dbReference>
<sequence>MNKKEFNTLLKEATKEFKEEKRERFKKFLKERMQEYEMAKSTVTRLDKQFKRIQKEGFNEESFLLEYDERD</sequence>
<evidence type="ECO:0000313" key="2">
    <source>
        <dbReference type="EMBL" id="KKM20342.1"/>
    </source>
</evidence>
<keyword evidence="1" id="KW-0175">Coiled coil</keyword>